<keyword evidence="1" id="KW-1133">Transmembrane helix</keyword>
<protein>
    <submittedName>
        <fullName evidence="2">Uncharacterized protein</fullName>
    </submittedName>
</protein>
<sequence>MPSEATYELVAKNNFVVAKILGTIVALTTMYNAPKQVMVGALVVLTVVFSTVSTYAWMSR</sequence>
<dbReference type="Proteomes" id="UP001500837">
    <property type="component" value="Unassembled WGS sequence"/>
</dbReference>
<accession>A0AAV3S2M6</accession>
<keyword evidence="1" id="KW-0812">Transmembrane</keyword>
<comment type="caution">
    <text evidence="2">The sequence shown here is derived from an EMBL/GenBank/DDBJ whole genome shotgun (WGS) entry which is preliminary data.</text>
</comment>
<dbReference type="EMBL" id="BAAABL010000002">
    <property type="protein sequence ID" value="GAA0289691.1"/>
    <property type="molecule type" value="Genomic_DNA"/>
</dbReference>
<proteinExistence type="predicted"/>
<reference evidence="2 3" key="1">
    <citation type="journal article" date="2019" name="Int. J. Syst. Evol. Microbiol.">
        <title>The Global Catalogue of Microorganisms (GCM) 10K type strain sequencing project: providing services to taxonomists for standard genome sequencing and annotation.</title>
        <authorList>
            <consortium name="The Broad Institute Genomics Platform"/>
            <consortium name="The Broad Institute Genome Sequencing Center for Infectious Disease"/>
            <person name="Wu L."/>
            <person name="Ma J."/>
        </authorList>
    </citation>
    <scope>NUCLEOTIDE SEQUENCE [LARGE SCALE GENOMIC DNA]</scope>
    <source>
        <strain evidence="2 3">JCM 16330</strain>
    </source>
</reference>
<evidence type="ECO:0000313" key="3">
    <source>
        <dbReference type="Proteomes" id="UP001500837"/>
    </source>
</evidence>
<keyword evidence="3" id="KW-1185">Reference proteome</keyword>
<evidence type="ECO:0000256" key="1">
    <source>
        <dbReference type="SAM" id="Phobius"/>
    </source>
</evidence>
<organism evidence="2 3">
    <name type="scientific">Halarchaeum salinum</name>
    <dbReference type="NCBI Taxonomy" id="489912"/>
    <lineage>
        <taxon>Archaea</taxon>
        <taxon>Methanobacteriati</taxon>
        <taxon>Methanobacteriota</taxon>
        <taxon>Stenosarchaea group</taxon>
        <taxon>Halobacteria</taxon>
        <taxon>Halobacteriales</taxon>
        <taxon>Halobacteriaceae</taxon>
    </lineage>
</organism>
<gene>
    <name evidence="2" type="ORF">GCM10009066_00280</name>
</gene>
<evidence type="ECO:0000313" key="2">
    <source>
        <dbReference type="EMBL" id="GAA0289691.1"/>
    </source>
</evidence>
<dbReference type="AlphaFoldDB" id="A0AAV3S2M6"/>
<name>A0AAV3S2M6_9EURY</name>
<keyword evidence="1" id="KW-0472">Membrane</keyword>
<feature type="transmembrane region" description="Helical" evidence="1">
    <location>
        <begin position="37"/>
        <end position="58"/>
    </location>
</feature>